<organism evidence="6 7">
    <name type="scientific">Natronorubrum bangense</name>
    <dbReference type="NCBI Taxonomy" id="61858"/>
    <lineage>
        <taxon>Archaea</taxon>
        <taxon>Methanobacteriati</taxon>
        <taxon>Methanobacteriota</taxon>
        <taxon>Stenosarchaea group</taxon>
        <taxon>Halobacteria</taxon>
        <taxon>Halobacteriales</taxon>
        <taxon>Natrialbaceae</taxon>
        <taxon>Natronorubrum</taxon>
    </lineage>
</organism>
<keyword evidence="2 5" id="KW-0812">Transmembrane</keyword>
<dbReference type="GO" id="GO:0005384">
    <property type="term" value="F:manganese ion transmembrane transporter activity"/>
    <property type="evidence" value="ECO:0007669"/>
    <property type="project" value="InterPro"/>
</dbReference>
<feature type="transmembrane region" description="Helical" evidence="5">
    <location>
        <begin position="53"/>
        <end position="76"/>
    </location>
</feature>
<dbReference type="Proteomes" id="UP000296822">
    <property type="component" value="Chromosome"/>
</dbReference>
<proteinExistence type="predicted"/>
<dbReference type="Pfam" id="PF01988">
    <property type="entry name" value="VIT1"/>
    <property type="match status" value="1"/>
</dbReference>
<feature type="transmembrane region" description="Helical" evidence="5">
    <location>
        <begin position="26"/>
        <end position="47"/>
    </location>
</feature>
<evidence type="ECO:0000256" key="2">
    <source>
        <dbReference type="ARBA" id="ARBA00022692"/>
    </source>
</evidence>
<feature type="transmembrane region" description="Helical" evidence="5">
    <location>
        <begin position="141"/>
        <end position="165"/>
    </location>
</feature>
<feature type="transmembrane region" description="Helical" evidence="5">
    <location>
        <begin position="112"/>
        <end position="135"/>
    </location>
</feature>
<keyword evidence="3 5" id="KW-1133">Transmembrane helix</keyword>
<dbReference type="InterPro" id="IPR008217">
    <property type="entry name" value="Ccc1_fam"/>
</dbReference>
<name>A0A4D6HLZ6_9EURY</name>
<feature type="transmembrane region" description="Helical" evidence="5">
    <location>
        <begin position="172"/>
        <end position="193"/>
    </location>
</feature>
<protein>
    <recommendedName>
        <fullName evidence="8">VIT family protein</fullName>
    </recommendedName>
</protein>
<comment type="subcellular location">
    <subcellularLocation>
        <location evidence="1">Endomembrane system</location>
        <topology evidence="1">Multi-pass membrane protein</topology>
    </subcellularLocation>
</comment>
<dbReference type="AlphaFoldDB" id="A0A4D6HLZ6"/>
<sequence>MTMAGRRARLRRVLGKEDVRSISRRYFIANGFDGTLTSIGVVVGAYLSGIDDGVTAIMIGLGAAVGLGTSGVWSVWEIERAEALAEQERLERAMLTELEDTRVQREHRAAQIVHAVASATGPILAIVVTLSPLALEGVVFTMLQAVLASICVGIAILATFGVYLASISKQRWYVAAARMGLAGVVVAAINLILPG</sequence>
<evidence type="ECO:0000313" key="7">
    <source>
        <dbReference type="Proteomes" id="UP000296822"/>
    </source>
</evidence>
<dbReference type="EMBL" id="CP031305">
    <property type="protein sequence ID" value="QCC54198.1"/>
    <property type="molecule type" value="Genomic_DNA"/>
</dbReference>
<dbReference type="KEGG" id="nbg:DV706_06660"/>
<evidence type="ECO:0000256" key="4">
    <source>
        <dbReference type="ARBA" id="ARBA00023136"/>
    </source>
</evidence>
<dbReference type="GO" id="GO:0030026">
    <property type="term" value="P:intracellular manganese ion homeostasis"/>
    <property type="evidence" value="ECO:0007669"/>
    <property type="project" value="InterPro"/>
</dbReference>
<gene>
    <name evidence="6" type="ORF">DV706_06660</name>
</gene>
<evidence type="ECO:0000313" key="6">
    <source>
        <dbReference type="EMBL" id="QCC54198.1"/>
    </source>
</evidence>
<dbReference type="GO" id="GO:0012505">
    <property type="term" value="C:endomembrane system"/>
    <property type="evidence" value="ECO:0007669"/>
    <property type="project" value="UniProtKB-SubCell"/>
</dbReference>
<evidence type="ECO:0000256" key="5">
    <source>
        <dbReference type="SAM" id="Phobius"/>
    </source>
</evidence>
<evidence type="ECO:0000256" key="3">
    <source>
        <dbReference type="ARBA" id="ARBA00022989"/>
    </source>
</evidence>
<evidence type="ECO:0008006" key="8">
    <source>
        <dbReference type="Google" id="ProtNLM"/>
    </source>
</evidence>
<keyword evidence="4 5" id="KW-0472">Membrane</keyword>
<evidence type="ECO:0000256" key="1">
    <source>
        <dbReference type="ARBA" id="ARBA00004127"/>
    </source>
</evidence>
<accession>A0A4D6HLZ6</accession>
<reference evidence="6 7" key="1">
    <citation type="journal article" date="2019" name="Nat. Commun.">
        <title>A new type of DNA phosphorothioation-based antiviral system in archaea.</title>
        <authorList>
            <person name="Xiong L."/>
            <person name="Liu S."/>
            <person name="Chen S."/>
            <person name="Xiao Y."/>
            <person name="Zhu B."/>
            <person name="Gao Y."/>
            <person name="Zhang Y."/>
            <person name="Chen B."/>
            <person name="Luo J."/>
            <person name="Deng Z."/>
            <person name="Chen X."/>
            <person name="Wang L."/>
            <person name="Chen S."/>
        </authorList>
    </citation>
    <scope>NUCLEOTIDE SEQUENCE [LARGE SCALE GENOMIC DNA]</scope>
    <source>
        <strain evidence="6 7">JCM 10635</strain>
    </source>
</reference>